<keyword evidence="4" id="KW-1185">Reference proteome</keyword>
<feature type="chain" id="PRO_5014870489" evidence="2">
    <location>
        <begin position="27"/>
        <end position="310"/>
    </location>
</feature>
<accession>A0A2M9G1X7</accession>
<evidence type="ECO:0000313" key="4">
    <source>
        <dbReference type="Proteomes" id="UP000229498"/>
    </source>
</evidence>
<keyword evidence="2" id="KW-0732">Signal</keyword>
<feature type="region of interest" description="Disordered" evidence="1">
    <location>
        <begin position="35"/>
        <end position="158"/>
    </location>
</feature>
<feature type="compositionally biased region" description="Basic and acidic residues" evidence="1">
    <location>
        <begin position="54"/>
        <end position="91"/>
    </location>
</feature>
<gene>
    <name evidence="3" type="ORF">CVT23_11830</name>
</gene>
<proteinExistence type="predicted"/>
<dbReference type="RefSeq" id="WP_109793747.1">
    <property type="nucleotide sequence ID" value="NZ_PHIG01000032.1"/>
</dbReference>
<sequence length="310" mass="31211">MIKSILMASVAAIALTAAPVGVNLMAAGGAGIQSAQAEEGGSKGGQGGKGYRGGRGEKGGSSDHDSDSHGGVDVDESEGHTDHDDGSDHGSKGKKGSGGSGSDHAEGDDHSHDDGGEDGADHGGKGSTSGAEGRGGNAQRDFESGDSRSGGRPVWAQEGIPEVELGRLNVVRGPGTVLDHAVTEALSNLTTERAALYSMSAEEFAALVANDYDNVDRIDSPLENIGLYRDLMKTGAVPPGVTPVTTLDLAAILFGGASDKTIPVTADRVLAINTILGVPALSEADTQALAAKAETVRAGILTGHGEEDDH</sequence>
<reference evidence="3 4" key="1">
    <citation type="submission" date="2017-11" db="EMBL/GenBank/DDBJ databases">
        <title>Draft genome sequence of Rhizobiales bacterium SY3-13.</title>
        <authorList>
            <person name="Sun C."/>
        </authorList>
    </citation>
    <scope>NUCLEOTIDE SEQUENCE [LARGE SCALE GENOMIC DNA]</scope>
    <source>
        <strain evidence="3 4">SY3-13</strain>
    </source>
</reference>
<protein>
    <submittedName>
        <fullName evidence="3">Uncharacterized protein</fullName>
    </submittedName>
</protein>
<dbReference type="Proteomes" id="UP000229498">
    <property type="component" value="Unassembled WGS sequence"/>
</dbReference>
<organism evidence="3 4">
    <name type="scientific">Minwuia thermotolerans</name>
    <dbReference type="NCBI Taxonomy" id="2056226"/>
    <lineage>
        <taxon>Bacteria</taxon>
        <taxon>Pseudomonadati</taxon>
        <taxon>Pseudomonadota</taxon>
        <taxon>Alphaproteobacteria</taxon>
        <taxon>Minwuiales</taxon>
        <taxon>Minwuiaceae</taxon>
        <taxon>Minwuia</taxon>
    </lineage>
</organism>
<dbReference type="EMBL" id="PHIG01000032">
    <property type="protein sequence ID" value="PJK29722.1"/>
    <property type="molecule type" value="Genomic_DNA"/>
</dbReference>
<dbReference type="AlphaFoldDB" id="A0A2M9G1X7"/>
<name>A0A2M9G1X7_9PROT</name>
<evidence type="ECO:0000256" key="2">
    <source>
        <dbReference type="SAM" id="SignalP"/>
    </source>
</evidence>
<evidence type="ECO:0000313" key="3">
    <source>
        <dbReference type="EMBL" id="PJK29722.1"/>
    </source>
</evidence>
<feature type="compositionally biased region" description="Gly residues" evidence="1">
    <location>
        <begin position="42"/>
        <end position="53"/>
    </location>
</feature>
<feature type="signal peptide" evidence="2">
    <location>
        <begin position="1"/>
        <end position="26"/>
    </location>
</feature>
<evidence type="ECO:0000256" key="1">
    <source>
        <dbReference type="SAM" id="MobiDB-lite"/>
    </source>
</evidence>
<feature type="compositionally biased region" description="Basic and acidic residues" evidence="1">
    <location>
        <begin position="103"/>
        <end position="124"/>
    </location>
</feature>
<dbReference type="OrthoDB" id="1122998at2"/>
<comment type="caution">
    <text evidence="3">The sequence shown here is derived from an EMBL/GenBank/DDBJ whole genome shotgun (WGS) entry which is preliminary data.</text>
</comment>